<dbReference type="NCBIfam" id="TIGR00125">
    <property type="entry name" value="cyt_tran_rel"/>
    <property type="match status" value="1"/>
</dbReference>
<dbReference type="EC" id="2.7.7.14" evidence="10"/>
<dbReference type="InterPro" id="IPR014729">
    <property type="entry name" value="Rossmann-like_a/b/a_fold"/>
</dbReference>
<keyword evidence="14" id="KW-1185">Reference proteome</keyword>
<sequence>MTECQRTRGVSTTDLVGRMLLMTRTHFKTGKDEYSVGLPPEPSLEHGATAHSPWTGVTQFLPTTRQLIQFSSGRAPKPGDRVVYVAGAFDLFHVGHLDFLEKAAAEGDFLIVGLHTDPIVNRYKGYNYPIMNLHERTLSVLACRYVGEVVIGAPYAVTAELMDHFRVDVVCHGHTPVAEDVDPYLEPKRRGKFKSLVSGNDMTTQKIVERIIEHRMEFMLRNQKKEKKELAAYEAFEKSKQTEGADHAGDQ</sequence>
<evidence type="ECO:0000256" key="10">
    <source>
        <dbReference type="ARBA" id="ARBA00024221"/>
    </source>
</evidence>
<gene>
    <name evidence="13" type="primary">Pcyt2</name>
    <name evidence="13" type="ORF">FJT64_019891</name>
</gene>
<dbReference type="InterPro" id="IPR044608">
    <property type="entry name" value="Ect1/PCYT2"/>
</dbReference>
<reference evidence="13 14" key="1">
    <citation type="submission" date="2019-07" db="EMBL/GenBank/DDBJ databases">
        <title>Draft genome assembly of a fouling barnacle, Amphibalanus amphitrite (Darwin, 1854): The first reference genome for Thecostraca.</title>
        <authorList>
            <person name="Kim W."/>
        </authorList>
    </citation>
    <scope>NUCLEOTIDE SEQUENCE [LARGE SCALE GENOMIC DNA]</scope>
    <source>
        <strain evidence="13">SNU_AA5</strain>
        <tissue evidence="13">Soma without cirri and trophi</tissue>
    </source>
</reference>
<evidence type="ECO:0000256" key="9">
    <source>
        <dbReference type="ARBA" id="ARBA00024191"/>
    </source>
</evidence>
<keyword evidence="8" id="KW-1208">Phospholipid metabolism</keyword>
<dbReference type="Proteomes" id="UP000440578">
    <property type="component" value="Unassembled WGS sequence"/>
</dbReference>
<dbReference type="GO" id="GO:0006646">
    <property type="term" value="P:phosphatidylethanolamine biosynthetic process"/>
    <property type="evidence" value="ECO:0007669"/>
    <property type="project" value="UniProtKB-UniPathway"/>
</dbReference>
<name>A0A6A4WYP0_AMPAM</name>
<evidence type="ECO:0000256" key="11">
    <source>
        <dbReference type="ARBA" id="ARBA00031473"/>
    </source>
</evidence>
<dbReference type="OrthoDB" id="40021at2759"/>
<comment type="pathway">
    <text evidence="9">Phospholipid metabolism; phosphatidylethanolamine biosynthesis; phosphatidylethanolamine from ethanolamine: step 2/3.</text>
</comment>
<evidence type="ECO:0000259" key="12">
    <source>
        <dbReference type="Pfam" id="PF01467"/>
    </source>
</evidence>
<organism evidence="13 14">
    <name type="scientific">Amphibalanus amphitrite</name>
    <name type="common">Striped barnacle</name>
    <name type="synonym">Balanus amphitrite</name>
    <dbReference type="NCBI Taxonomy" id="1232801"/>
    <lineage>
        <taxon>Eukaryota</taxon>
        <taxon>Metazoa</taxon>
        <taxon>Ecdysozoa</taxon>
        <taxon>Arthropoda</taxon>
        <taxon>Crustacea</taxon>
        <taxon>Multicrustacea</taxon>
        <taxon>Cirripedia</taxon>
        <taxon>Thoracica</taxon>
        <taxon>Thoracicalcarea</taxon>
        <taxon>Balanomorpha</taxon>
        <taxon>Balanoidea</taxon>
        <taxon>Balanidae</taxon>
        <taxon>Amphibalaninae</taxon>
        <taxon>Amphibalanus</taxon>
    </lineage>
</organism>
<dbReference type="InterPro" id="IPR004821">
    <property type="entry name" value="Cyt_trans-like"/>
</dbReference>
<accession>A0A6A4WYP0</accession>
<evidence type="ECO:0000313" key="13">
    <source>
        <dbReference type="EMBL" id="KAF0308944.1"/>
    </source>
</evidence>
<proteinExistence type="inferred from homology"/>
<keyword evidence="6" id="KW-0443">Lipid metabolism</keyword>
<evidence type="ECO:0000256" key="4">
    <source>
        <dbReference type="ARBA" id="ARBA00022679"/>
    </source>
</evidence>
<dbReference type="AlphaFoldDB" id="A0A6A4WYP0"/>
<feature type="domain" description="Cytidyltransferase-like" evidence="12">
    <location>
        <begin position="85"/>
        <end position="180"/>
    </location>
</feature>
<keyword evidence="3" id="KW-0444">Lipid biosynthesis</keyword>
<evidence type="ECO:0000256" key="5">
    <source>
        <dbReference type="ARBA" id="ARBA00022695"/>
    </source>
</evidence>
<comment type="pathway">
    <text evidence="1">Lipid metabolism.</text>
</comment>
<evidence type="ECO:0000256" key="1">
    <source>
        <dbReference type="ARBA" id="ARBA00005189"/>
    </source>
</evidence>
<dbReference type="GO" id="GO:0004306">
    <property type="term" value="F:ethanolamine-phosphate cytidylyltransferase activity"/>
    <property type="evidence" value="ECO:0007669"/>
    <property type="project" value="UniProtKB-EC"/>
</dbReference>
<evidence type="ECO:0000256" key="2">
    <source>
        <dbReference type="ARBA" id="ARBA00010101"/>
    </source>
</evidence>
<keyword evidence="5 13" id="KW-0548">Nucleotidyltransferase</keyword>
<dbReference type="EMBL" id="VIIS01000450">
    <property type="protein sequence ID" value="KAF0308944.1"/>
    <property type="molecule type" value="Genomic_DNA"/>
</dbReference>
<evidence type="ECO:0000256" key="8">
    <source>
        <dbReference type="ARBA" id="ARBA00023264"/>
    </source>
</evidence>
<evidence type="ECO:0000256" key="3">
    <source>
        <dbReference type="ARBA" id="ARBA00022516"/>
    </source>
</evidence>
<dbReference type="Pfam" id="PF01467">
    <property type="entry name" value="CTP_transf_like"/>
    <property type="match status" value="1"/>
</dbReference>
<dbReference type="SUPFAM" id="SSF52374">
    <property type="entry name" value="Nucleotidylyl transferase"/>
    <property type="match status" value="1"/>
</dbReference>
<evidence type="ECO:0000256" key="7">
    <source>
        <dbReference type="ARBA" id="ARBA00023209"/>
    </source>
</evidence>
<dbReference type="GO" id="GO:0005737">
    <property type="term" value="C:cytoplasm"/>
    <property type="evidence" value="ECO:0007669"/>
    <property type="project" value="TreeGrafter"/>
</dbReference>
<comment type="caution">
    <text evidence="13">The sequence shown here is derived from an EMBL/GenBank/DDBJ whole genome shotgun (WGS) entry which is preliminary data.</text>
</comment>
<dbReference type="Gene3D" id="3.40.50.620">
    <property type="entry name" value="HUPs"/>
    <property type="match status" value="1"/>
</dbReference>
<dbReference type="PANTHER" id="PTHR45780">
    <property type="entry name" value="ETHANOLAMINE-PHOSPHATE CYTIDYLYLTRANSFERASE"/>
    <property type="match status" value="1"/>
</dbReference>
<evidence type="ECO:0000313" key="14">
    <source>
        <dbReference type="Proteomes" id="UP000440578"/>
    </source>
</evidence>
<evidence type="ECO:0000256" key="6">
    <source>
        <dbReference type="ARBA" id="ARBA00023098"/>
    </source>
</evidence>
<comment type="similarity">
    <text evidence="2">Belongs to the cytidylyltransferase family.</text>
</comment>
<protein>
    <recommendedName>
        <fullName evidence="10">ethanolamine-phosphate cytidylyltransferase</fullName>
        <ecNumber evidence="10">2.7.7.14</ecNumber>
    </recommendedName>
    <alternativeName>
        <fullName evidence="11">CTP:phosphoethanolamine cytidylyltransferase</fullName>
    </alternativeName>
</protein>
<dbReference type="UniPathway" id="UPA00558">
    <property type="reaction ID" value="UER00742"/>
</dbReference>
<dbReference type="CDD" id="cd02173">
    <property type="entry name" value="ECT"/>
    <property type="match status" value="1"/>
</dbReference>
<keyword evidence="7" id="KW-0594">Phospholipid biosynthesis</keyword>
<keyword evidence="4 13" id="KW-0808">Transferase</keyword>
<dbReference type="PANTHER" id="PTHR45780:SF2">
    <property type="entry name" value="ETHANOLAMINE-PHOSPHATE CYTIDYLYLTRANSFERASE"/>
    <property type="match status" value="1"/>
</dbReference>